<proteinExistence type="predicted"/>
<dbReference type="Proteomes" id="UP000051461">
    <property type="component" value="Unassembled WGS sequence"/>
</dbReference>
<evidence type="ECO:0000313" key="2">
    <source>
        <dbReference type="Proteomes" id="UP000051461"/>
    </source>
</evidence>
<reference evidence="1 2" key="1">
    <citation type="journal article" date="2015" name="Genome Announc.">
        <title>Expanding the biotechnology potential of lactobacilli through comparative genomics of 213 strains and associated genera.</title>
        <authorList>
            <person name="Sun Z."/>
            <person name="Harris H.M."/>
            <person name="McCann A."/>
            <person name="Guo C."/>
            <person name="Argimon S."/>
            <person name="Zhang W."/>
            <person name="Yang X."/>
            <person name="Jeffery I.B."/>
            <person name="Cooney J.C."/>
            <person name="Kagawa T.F."/>
            <person name="Liu W."/>
            <person name="Song Y."/>
            <person name="Salvetti E."/>
            <person name="Wrobel A."/>
            <person name="Rasinkangas P."/>
            <person name="Parkhill J."/>
            <person name="Rea M.C."/>
            <person name="O'Sullivan O."/>
            <person name="Ritari J."/>
            <person name="Douillard F.P."/>
            <person name="Paul Ross R."/>
            <person name="Yang R."/>
            <person name="Briner A.E."/>
            <person name="Felis G.E."/>
            <person name="de Vos W.M."/>
            <person name="Barrangou R."/>
            <person name="Klaenhammer T.R."/>
            <person name="Caufield P.W."/>
            <person name="Cui Y."/>
            <person name="Zhang H."/>
            <person name="O'Toole P.W."/>
        </authorList>
    </citation>
    <scope>NUCLEOTIDE SEQUENCE [LARGE SCALE GENOMIC DNA]</scope>
    <source>
        <strain evidence="1 2">DSM 20003</strain>
    </source>
</reference>
<organism evidence="1 2">
    <name type="scientific">Loigolactobacillus bifermentans DSM 20003</name>
    <dbReference type="NCBI Taxonomy" id="1423726"/>
    <lineage>
        <taxon>Bacteria</taxon>
        <taxon>Bacillati</taxon>
        <taxon>Bacillota</taxon>
        <taxon>Bacilli</taxon>
        <taxon>Lactobacillales</taxon>
        <taxon>Lactobacillaceae</taxon>
        <taxon>Loigolactobacillus</taxon>
    </lineage>
</organism>
<comment type="caution">
    <text evidence="1">The sequence shown here is derived from an EMBL/GenBank/DDBJ whole genome shotgun (WGS) entry which is preliminary data.</text>
</comment>
<keyword evidence="2" id="KW-1185">Reference proteome</keyword>
<dbReference type="AlphaFoldDB" id="A0A0R1H7W3"/>
<dbReference type="PATRIC" id="fig|1423726.3.peg.1827"/>
<dbReference type="RefSeq" id="WP_057903951.1">
    <property type="nucleotide sequence ID" value="NZ_AZDA01000026.1"/>
</dbReference>
<accession>A0A0R1H7W3</accession>
<evidence type="ECO:0000313" key="1">
    <source>
        <dbReference type="EMBL" id="KRK39969.1"/>
    </source>
</evidence>
<name>A0A0R1H7W3_9LACO</name>
<gene>
    <name evidence="1" type="ORF">FC07_GL001766</name>
</gene>
<protein>
    <submittedName>
        <fullName evidence="1">Uncharacterized protein</fullName>
    </submittedName>
</protein>
<dbReference type="EMBL" id="AZDA01000026">
    <property type="protein sequence ID" value="KRK39969.1"/>
    <property type="molecule type" value="Genomic_DNA"/>
</dbReference>
<sequence>MIETKQNIFEEVLNGYYHASELLGEATDTPALTPRDKRDYLKRYTAAIIKMPLTANQNRFLRYLINILEDHNQSILSTLVWCGNHVNVMPVDVKLAYRALSDAEKNQVIYELALPF</sequence>
<dbReference type="STRING" id="1423726.FC07_GL001766"/>